<evidence type="ECO:0000256" key="6">
    <source>
        <dbReference type="ARBA" id="ARBA00022840"/>
    </source>
</evidence>
<keyword evidence="6 12" id="KW-0067">ATP-binding</keyword>
<gene>
    <name evidence="12" type="ORF">AKG39_18695</name>
</gene>
<evidence type="ECO:0000259" key="10">
    <source>
        <dbReference type="PROSITE" id="PS50893"/>
    </source>
</evidence>
<dbReference type="InterPro" id="IPR003439">
    <property type="entry name" value="ABC_transporter-like_ATP-bd"/>
</dbReference>
<feature type="transmembrane region" description="Helical" evidence="9">
    <location>
        <begin position="21"/>
        <end position="41"/>
    </location>
</feature>
<comment type="caution">
    <text evidence="12">The sequence shown here is derived from an EMBL/GenBank/DDBJ whole genome shotgun (WGS) entry which is preliminary data.</text>
</comment>
<comment type="subcellular location">
    <subcellularLocation>
        <location evidence="1">Cell membrane</location>
        <topology evidence="1">Multi-pass membrane protein</topology>
    </subcellularLocation>
</comment>
<keyword evidence="13" id="KW-1185">Reference proteome</keyword>
<dbReference type="InterPro" id="IPR036640">
    <property type="entry name" value="ABC1_TM_sf"/>
</dbReference>
<dbReference type="GO" id="GO:0005524">
    <property type="term" value="F:ATP binding"/>
    <property type="evidence" value="ECO:0007669"/>
    <property type="project" value="UniProtKB-KW"/>
</dbReference>
<dbReference type="Gene3D" id="3.40.50.300">
    <property type="entry name" value="P-loop containing nucleotide triphosphate hydrolases"/>
    <property type="match status" value="1"/>
</dbReference>
<keyword evidence="8 9" id="KW-0472">Membrane</keyword>
<keyword evidence="5" id="KW-0547">Nucleotide-binding</keyword>
<dbReference type="InterPro" id="IPR017871">
    <property type="entry name" value="ABC_transporter-like_CS"/>
</dbReference>
<dbReference type="Pfam" id="PF00664">
    <property type="entry name" value="ABC_membrane"/>
    <property type="match status" value="1"/>
</dbReference>
<keyword evidence="4 9" id="KW-0812">Transmembrane</keyword>
<dbReference type="InterPro" id="IPR003593">
    <property type="entry name" value="AAA+_ATPase"/>
</dbReference>
<dbReference type="InterPro" id="IPR039421">
    <property type="entry name" value="Type_1_exporter"/>
</dbReference>
<evidence type="ECO:0000256" key="8">
    <source>
        <dbReference type="ARBA" id="ARBA00023136"/>
    </source>
</evidence>
<dbReference type="STRING" id="52689.AKG39_18695"/>
<dbReference type="RefSeq" id="WP_050741926.1">
    <property type="nucleotide sequence ID" value="NZ_LGYO01000072.1"/>
</dbReference>
<organism evidence="12 13">
    <name type="scientific">Acetobacterium bakii</name>
    <dbReference type="NCBI Taxonomy" id="52689"/>
    <lineage>
        <taxon>Bacteria</taxon>
        <taxon>Bacillati</taxon>
        <taxon>Bacillota</taxon>
        <taxon>Clostridia</taxon>
        <taxon>Eubacteriales</taxon>
        <taxon>Eubacteriaceae</taxon>
        <taxon>Acetobacterium</taxon>
    </lineage>
</organism>
<feature type="transmembrane region" description="Helical" evidence="9">
    <location>
        <begin position="276"/>
        <end position="296"/>
    </location>
</feature>
<dbReference type="PANTHER" id="PTHR43394:SF1">
    <property type="entry name" value="ATP-BINDING CASSETTE SUB-FAMILY B MEMBER 10, MITOCHONDRIAL"/>
    <property type="match status" value="1"/>
</dbReference>
<evidence type="ECO:0000256" key="2">
    <source>
        <dbReference type="ARBA" id="ARBA00022448"/>
    </source>
</evidence>
<evidence type="ECO:0000313" key="12">
    <source>
        <dbReference type="EMBL" id="KNZ40238.1"/>
    </source>
</evidence>
<dbReference type="GO" id="GO:0015421">
    <property type="term" value="F:ABC-type oligopeptide transporter activity"/>
    <property type="evidence" value="ECO:0007669"/>
    <property type="project" value="TreeGrafter"/>
</dbReference>
<dbReference type="InterPro" id="IPR027417">
    <property type="entry name" value="P-loop_NTPase"/>
</dbReference>
<feature type="domain" description="ABC transporter" evidence="10">
    <location>
        <begin position="332"/>
        <end position="565"/>
    </location>
</feature>
<dbReference type="InterPro" id="IPR011527">
    <property type="entry name" value="ABC1_TM_dom"/>
</dbReference>
<keyword evidence="3" id="KW-1003">Cell membrane</keyword>
<evidence type="ECO:0000259" key="11">
    <source>
        <dbReference type="PROSITE" id="PS50929"/>
    </source>
</evidence>
<evidence type="ECO:0000256" key="3">
    <source>
        <dbReference type="ARBA" id="ARBA00022475"/>
    </source>
</evidence>
<dbReference type="PROSITE" id="PS50893">
    <property type="entry name" value="ABC_TRANSPORTER_2"/>
    <property type="match status" value="1"/>
</dbReference>
<dbReference type="Gene3D" id="1.20.1560.10">
    <property type="entry name" value="ABC transporter type 1, transmembrane domain"/>
    <property type="match status" value="1"/>
</dbReference>
<proteinExistence type="predicted"/>
<dbReference type="GO" id="GO:0016887">
    <property type="term" value="F:ATP hydrolysis activity"/>
    <property type="evidence" value="ECO:0007669"/>
    <property type="project" value="InterPro"/>
</dbReference>
<feature type="transmembrane region" description="Helical" evidence="9">
    <location>
        <begin position="61"/>
        <end position="79"/>
    </location>
</feature>
<dbReference type="PATRIC" id="fig|52689.4.peg.3656"/>
<keyword evidence="2" id="KW-0813">Transport</keyword>
<dbReference type="SMART" id="SM00382">
    <property type="entry name" value="AAA"/>
    <property type="match status" value="1"/>
</dbReference>
<keyword evidence="7 9" id="KW-1133">Transmembrane helix</keyword>
<dbReference type="SUPFAM" id="SSF90123">
    <property type="entry name" value="ABC transporter transmembrane region"/>
    <property type="match status" value="1"/>
</dbReference>
<feature type="domain" description="ABC transmembrane type-1" evidence="11">
    <location>
        <begin position="18"/>
        <end position="301"/>
    </location>
</feature>
<feature type="transmembrane region" description="Helical" evidence="9">
    <location>
        <begin position="160"/>
        <end position="179"/>
    </location>
</feature>
<protein>
    <submittedName>
        <fullName evidence="12">ABC transporter ATP-binding protein</fullName>
    </submittedName>
</protein>
<evidence type="ECO:0000256" key="1">
    <source>
        <dbReference type="ARBA" id="ARBA00004651"/>
    </source>
</evidence>
<feature type="transmembrane region" description="Helical" evidence="9">
    <location>
        <begin position="243"/>
        <end position="264"/>
    </location>
</feature>
<dbReference type="FunFam" id="3.40.50.300:FF:000221">
    <property type="entry name" value="Multidrug ABC transporter ATP-binding protein"/>
    <property type="match status" value="1"/>
</dbReference>
<feature type="transmembrane region" description="Helical" evidence="9">
    <location>
        <begin position="137"/>
        <end position="154"/>
    </location>
</feature>
<dbReference type="PROSITE" id="PS50929">
    <property type="entry name" value="ABC_TM1F"/>
    <property type="match status" value="1"/>
</dbReference>
<dbReference type="Proteomes" id="UP000036873">
    <property type="component" value="Unassembled WGS sequence"/>
</dbReference>
<evidence type="ECO:0000256" key="5">
    <source>
        <dbReference type="ARBA" id="ARBA00022741"/>
    </source>
</evidence>
<evidence type="ECO:0000256" key="4">
    <source>
        <dbReference type="ARBA" id="ARBA00022692"/>
    </source>
</evidence>
<dbReference type="EMBL" id="LGYO01000072">
    <property type="protein sequence ID" value="KNZ40238.1"/>
    <property type="molecule type" value="Genomic_DNA"/>
</dbReference>
<accession>A0A0L6TVF2</accession>
<sequence>MFKRILIYAEDQKKKMMLATMLLLLSVLAGVFPFVMVYQIITPLINGRTLATGDILIRVGMVLFFLVFQAVFMGIGLDLSHKAAYGTLKNIRISLQEKMEKLPLGVIEQKGTGRLKKLFVDDVDSLETLLAHAIPEGFANVMVPLVIYGILMIVDWKLALMAMASVPLSLLAMTTMYTIGMKRMGAYFTAGQTMNNTIIEYINGMEVVKVFNREGESYQRFKTDVENYRDFTLKWFKACWPWMAVYGCLLPYTLILTLPLGSYFVLQGYSTLPDLILTMCMSMGLGIPLLRALSFISALPQLNYKLAEVESVIDATPLKAGTASFSGTDHSVLFTDVSFGYHDAKVIHHINLSAKPGETIALVGESGSGKSTLAKLLVHYYDVNAGKISIGGQNICTMSLEALNDCISYVAQDQFLFNTSIRENIRLGKPEAGEEAILLAAEKAQCLEFIRQLPNGIDTLAGDCGNQLSGGQKQRITLARAILKNAPILVLDEATAFADPENEEKMEAALAALVHNKTTFVIAHRLASVMGADQIYVLENGSISAHGTHQELLENSSLYQKLWMHNQKSADWQMKEVKDND</sequence>
<dbReference type="PANTHER" id="PTHR43394">
    <property type="entry name" value="ATP-DEPENDENT PERMEASE MDL1, MITOCHONDRIAL"/>
    <property type="match status" value="1"/>
</dbReference>
<dbReference type="OrthoDB" id="9762778at2"/>
<dbReference type="SUPFAM" id="SSF52540">
    <property type="entry name" value="P-loop containing nucleoside triphosphate hydrolases"/>
    <property type="match status" value="1"/>
</dbReference>
<dbReference type="PROSITE" id="PS00211">
    <property type="entry name" value="ABC_TRANSPORTER_1"/>
    <property type="match status" value="1"/>
</dbReference>
<dbReference type="Pfam" id="PF00005">
    <property type="entry name" value="ABC_tran"/>
    <property type="match status" value="1"/>
</dbReference>
<dbReference type="GO" id="GO:0005886">
    <property type="term" value="C:plasma membrane"/>
    <property type="evidence" value="ECO:0007669"/>
    <property type="project" value="UniProtKB-SubCell"/>
</dbReference>
<reference evidence="13" key="1">
    <citation type="submission" date="2015-07" db="EMBL/GenBank/DDBJ databases">
        <title>Draft genome sequence of Acetobacterium bakii DSM 8293, a potential psychrophilic chemical producer through syngas fermentation.</title>
        <authorList>
            <person name="Song Y."/>
            <person name="Hwang S."/>
            <person name="Cho B.-K."/>
        </authorList>
    </citation>
    <scope>NUCLEOTIDE SEQUENCE [LARGE SCALE GENOMIC DNA]</scope>
    <source>
        <strain evidence="13">DSM 8239</strain>
    </source>
</reference>
<dbReference type="AlphaFoldDB" id="A0A0L6TVF2"/>
<name>A0A0L6TVF2_9FIRM</name>
<evidence type="ECO:0000256" key="9">
    <source>
        <dbReference type="SAM" id="Phobius"/>
    </source>
</evidence>
<evidence type="ECO:0000313" key="13">
    <source>
        <dbReference type="Proteomes" id="UP000036873"/>
    </source>
</evidence>
<evidence type="ECO:0000256" key="7">
    <source>
        <dbReference type="ARBA" id="ARBA00022989"/>
    </source>
</evidence>